<keyword evidence="6" id="KW-1185">Reference proteome</keyword>
<dbReference type="PROSITE" id="PS00061">
    <property type="entry name" value="ADH_SHORT"/>
    <property type="match status" value="1"/>
</dbReference>
<evidence type="ECO:0000313" key="5">
    <source>
        <dbReference type="EMBL" id="KAK4092184.1"/>
    </source>
</evidence>
<dbReference type="Proteomes" id="UP001287286">
    <property type="component" value="Unassembled WGS sequence"/>
</dbReference>
<dbReference type="Gene3D" id="3.40.50.720">
    <property type="entry name" value="NAD(P)-binding Rossmann-like Domain"/>
    <property type="match status" value="1"/>
</dbReference>
<feature type="compositionally biased region" description="Basic and acidic residues" evidence="4">
    <location>
        <begin position="410"/>
        <end position="420"/>
    </location>
</feature>
<keyword evidence="2" id="KW-0521">NADP</keyword>
<feature type="region of interest" description="Disordered" evidence="4">
    <location>
        <begin position="333"/>
        <end position="479"/>
    </location>
</feature>
<feature type="compositionally biased region" description="Basic and acidic residues" evidence="4">
    <location>
        <begin position="440"/>
        <end position="450"/>
    </location>
</feature>
<dbReference type="InterPro" id="IPR020904">
    <property type="entry name" value="Sc_DH/Rdtase_CS"/>
</dbReference>
<gene>
    <name evidence="5" type="ORF">Purlil1_3437</name>
</gene>
<protein>
    <recommendedName>
        <fullName evidence="7">2-deoxy-D-gluconate 3-dehydrogenase</fullName>
    </recommendedName>
</protein>
<dbReference type="PRINTS" id="PR00081">
    <property type="entry name" value="GDHRDH"/>
</dbReference>
<dbReference type="EMBL" id="JAWRVI010000009">
    <property type="protein sequence ID" value="KAK4092184.1"/>
    <property type="molecule type" value="Genomic_DNA"/>
</dbReference>
<dbReference type="PRINTS" id="PR00080">
    <property type="entry name" value="SDRFAMILY"/>
</dbReference>
<reference evidence="5 6" key="1">
    <citation type="journal article" date="2024" name="Microbiol. Resour. Announc.">
        <title>Genome annotations for the ascomycete fungi Trichoderma harzianum, Trichoderma aggressivum, and Purpureocillium lilacinum.</title>
        <authorList>
            <person name="Beijen E.P.W."/>
            <person name="Ohm R.A."/>
        </authorList>
    </citation>
    <scope>NUCLEOTIDE SEQUENCE [LARGE SCALE GENOMIC DNA]</scope>
    <source>
        <strain evidence="5 6">CBS 150709</strain>
    </source>
</reference>
<dbReference type="InterPro" id="IPR002347">
    <property type="entry name" value="SDR_fam"/>
</dbReference>
<feature type="compositionally biased region" description="Basic and acidic residues" evidence="4">
    <location>
        <begin position="559"/>
        <end position="573"/>
    </location>
</feature>
<accession>A0ABR0C7P8</accession>
<evidence type="ECO:0000256" key="1">
    <source>
        <dbReference type="ARBA" id="ARBA00006484"/>
    </source>
</evidence>
<dbReference type="Pfam" id="PF13561">
    <property type="entry name" value="adh_short_C2"/>
    <property type="match status" value="1"/>
</dbReference>
<evidence type="ECO:0000256" key="4">
    <source>
        <dbReference type="SAM" id="MobiDB-lite"/>
    </source>
</evidence>
<evidence type="ECO:0008006" key="7">
    <source>
        <dbReference type="Google" id="ProtNLM"/>
    </source>
</evidence>
<organism evidence="5 6">
    <name type="scientific">Purpureocillium lilacinum</name>
    <name type="common">Paecilomyces lilacinus</name>
    <dbReference type="NCBI Taxonomy" id="33203"/>
    <lineage>
        <taxon>Eukaryota</taxon>
        <taxon>Fungi</taxon>
        <taxon>Dikarya</taxon>
        <taxon>Ascomycota</taxon>
        <taxon>Pezizomycotina</taxon>
        <taxon>Sordariomycetes</taxon>
        <taxon>Hypocreomycetidae</taxon>
        <taxon>Hypocreales</taxon>
        <taxon>Ophiocordycipitaceae</taxon>
        <taxon>Purpureocillium</taxon>
    </lineage>
</organism>
<name>A0ABR0C7P8_PURLI</name>
<dbReference type="PANTHER" id="PTHR42760">
    <property type="entry name" value="SHORT-CHAIN DEHYDROGENASES/REDUCTASES FAMILY MEMBER"/>
    <property type="match status" value="1"/>
</dbReference>
<feature type="compositionally biased region" description="Polar residues" evidence="4">
    <location>
        <begin position="336"/>
        <end position="352"/>
    </location>
</feature>
<dbReference type="SUPFAM" id="SSF51735">
    <property type="entry name" value="NAD(P)-binding Rossmann-fold domains"/>
    <property type="match status" value="1"/>
</dbReference>
<comment type="similarity">
    <text evidence="1">Belongs to the short-chain dehydrogenases/reductases (SDR) family.</text>
</comment>
<feature type="compositionally biased region" description="Polar residues" evidence="4">
    <location>
        <begin position="359"/>
        <end position="376"/>
    </location>
</feature>
<dbReference type="InterPro" id="IPR036291">
    <property type="entry name" value="NAD(P)-bd_dom_sf"/>
</dbReference>
<sequence>MPLAVSTVLFTSPLLPTQLLRIGSPLDQSPTRRTAAATKESPMASSLFSLEGHTAVVTGCTRGIGQAVAVGLAEAGADLILVQRDTSNTATKEAVERLGRKASIYTADMGSREQVAALTPKILADGHQVRILVTCAGIQRRHKCEVFPDSDFDEVMQVNLNAVFTLCRDLGAHMLSLDPSPATGRRGSIINFASLLTFQGGLTVPAYAASKGAVGQLTKSFANEWTSRGVTVNAIAPGYIETEMNTALLNDPERLASISARIPAARWGSPDDFKGTAVYLASRASGYVSGHTLVVDGGWMGRRDGTSTREQAAEPIRWEFRKQQCKPWYSRPKIDQISTPMPSLPIRSQRSPSPFMHRSVTSITRAKRSFPSSAPSETPRPRPDDPPLGELAPVRAHDGRDLAALAADDAAARRRGDPREGAATGGTWPDRGRWRGNARLCEDEGPDVRRHCPPPPPPVSPPQDVGGTPPSLTEPPTHDHHHHMLLLLLRLYVCTYAHSRFSIDTTTTTTTTTRAHTHNHEIAPMGGLDLLVALKLLATVTCLRNPGPRDAQLSATARVRREGENPGKPDGRHTPPAVMLALQLFGRAGTCIGRWPMGVLARAEGVHKRPVCNVGVPGSSLP</sequence>
<comment type="caution">
    <text evidence="5">The sequence shown here is derived from an EMBL/GenBank/DDBJ whole genome shotgun (WGS) entry which is preliminary data.</text>
</comment>
<evidence type="ECO:0000313" key="6">
    <source>
        <dbReference type="Proteomes" id="UP001287286"/>
    </source>
</evidence>
<feature type="region of interest" description="Disordered" evidence="4">
    <location>
        <begin position="549"/>
        <end position="575"/>
    </location>
</feature>
<keyword evidence="3" id="KW-0560">Oxidoreductase</keyword>
<proteinExistence type="inferred from homology"/>
<evidence type="ECO:0000256" key="3">
    <source>
        <dbReference type="ARBA" id="ARBA00023002"/>
    </source>
</evidence>
<evidence type="ECO:0000256" key="2">
    <source>
        <dbReference type="ARBA" id="ARBA00022857"/>
    </source>
</evidence>
<dbReference type="PANTHER" id="PTHR42760:SF5">
    <property type="entry name" value="2-DEHYDRO-3-DEOXY-D-GLUCONATE 5-DEHYDROGENASE"/>
    <property type="match status" value="1"/>
</dbReference>